<accession>A0A5M9K7M8</accession>
<evidence type="ECO:0000313" key="4">
    <source>
        <dbReference type="Proteomes" id="UP000322873"/>
    </source>
</evidence>
<dbReference type="PANTHER" id="PTHR13847:SF150">
    <property type="entry name" value="OXIDOREDUCTASE TDA3-RELATED"/>
    <property type="match status" value="1"/>
</dbReference>
<keyword evidence="1" id="KW-0472">Membrane</keyword>
<feature type="transmembrane region" description="Helical" evidence="1">
    <location>
        <begin position="12"/>
        <end position="30"/>
    </location>
</feature>
<keyword evidence="4" id="KW-1185">Reference proteome</keyword>
<dbReference type="GO" id="GO:0005770">
    <property type="term" value="C:late endosome"/>
    <property type="evidence" value="ECO:0007669"/>
    <property type="project" value="TreeGrafter"/>
</dbReference>
<dbReference type="EMBL" id="VICG01000001">
    <property type="protein sequence ID" value="KAA8576082.1"/>
    <property type="molecule type" value="Genomic_DNA"/>
</dbReference>
<dbReference type="Gene3D" id="3.30.9.10">
    <property type="entry name" value="D-Amino Acid Oxidase, subunit A, domain 2"/>
    <property type="match status" value="1"/>
</dbReference>
<keyword evidence="1" id="KW-0812">Transmembrane</keyword>
<sequence length="402" mass="43697">MGDIRSERFAKNIVVIGGGIIGVSTAYWLTQHRLYDSSIHKITILEATEIAGGSSGKAGGLLASWATPSCLASLSFKLHAELAEKYNGELEWGYRRVHCADVTYDTQNKSLVSESIDAPKLPDWVNEAGIREFTEIGGSENTAQVHPKYLTRYLLNLAQVEGVSLVIGSAKSINYSLGNSIVDSVSYIQDGISKKIDATDIIIAAGPWSSTLDPRIPVYGVRSHSIIIKPSRPLSPYVLFPIFDPPISRDPPQYGDKETMIDNIEVYPRRGFHFGSEEVYICGPDDYQPLPETTDKVPLEPNMIGVIKDAASSISLAIANGEFELGQACFRPQIRKHAEGEAIGPIVGGIPGVTGLWIATGHDEWGVQNSQGTGKILAGMVMRDELEDVDVKALDPRNFIGE</sequence>
<organism evidence="3 4">
    <name type="scientific">Monilinia fructicola</name>
    <name type="common">Brown rot fungus</name>
    <name type="synonym">Ciboria fructicola</name>
    <dbReference type="NCBI Taxonomy" id="38448"/>
    <lineage>
        <taxon>Eukaryota</taxon>
        <taxon>Fungi</taxon>
        <taxon>Dikarya</taxon>
        <taxon>Ascomycota</taxon>
        <taxon>Pezizomycotina</taxon>
        <taxon>Leotiomycetes</taxon>
        <taxon>Helotiales</taxon>
        <taxon>Sclerotiniaceae</taxon>
        <taxon>Monilinia</taxon>
    </lineage>
</organism>
<dbReference type="SUPFAM" id="SSF51905">
    <property type="entry name" value="FAD/NAD(P)-binding domain"/>
    <property type="match status" value="1"/>
</dbReference>
<dbReference type="InterPro" id="IPR006076">
    <property type="entry name" value="FAD-dep_OxRdtase"/>
</dbReference>
<dbReference type="GO" id="GO:0005829">
    <property type="term" value="C:cytosol"/>
    <property type="evidence" value="ECO:0007669"/>
    <property type="project" value="GOC"/>
</dbReference>
<dbReference type="Gene3D" id="3.50.50.60">
    <property type="entry name" value="FAD/NAD(P)-binding domain"/>
    <property type="match status" value="1"/>
</dbReference>
<protein>
    <recommendedName>
        <fullName evidence="2">FAD dependent oxidoreductase domain-containing protein</fullName>
    </recommendedName>
</protein>
<evidence type="ECO:0000259" key="2">
    <source>
        <dbReference type="Pfam" id="PF01266"/>
    </source>
</evidence>
<evidence type="ECO:0000313" key="3">
    <source>
        <dbReference type="EMBL" id="KAA8576082.1"/>
    </source>
</evidence>
<reference evidence="3 4" key="1">
    <citation type="submission" date="2019-06" db="EMBL/GenBank/DDBJ databases">
        <title>Genome Sequence of the Brown Rot Fungal Pathogen Monilinia fructicola.</title>
        <authorList>
            <person name="De Miccolis Angelini R.M."/>
            <person name="Landi L."/>
            <person name="Abate D."/>
            <person name="Pollastro S."/>
            <person name="Romanazzi G."/>
            <person name="Faretra F."/>
        </authorList>
    </citation>
    <scope>NUCLEOTIDE SEQUENCE [LARGE SCALE GENOMIC DNA]</scope>
    <source>
        <strain evidence="3 4">Mfrc123</strain>
    </source>
</reference>
<evidence type="ECO:0000256" key="1">
    <source>
        <dbReference type="SAM" id="Phobius"/>
    </source>
</evidence>
<name>A0A5M9K7M8_MONFR</name>
<feature type="domain" description="FAD dependent oxidoreductase" evidence="2">
    <location>
        <begin position="13"/>
        <end position="378"/>
    </location>
</feature>
<dbReference type="Proteomes" id="UP000322873">
    <property type="component" value="Unassembled WGS sequence"/>
</dbReference>
<proteinExistence type="predicted"/>
<gene>
    <name evidence="3" type="ORF">EYC84_006244</name>
</gene>
<keyword evidence="1" id="KW-1133">Transmembrane helix</keyword>
<dbReference type="Pfam" id="PF01266">
    <property type="entry name" value="DAO"/>
    <property type="match status" value="1"/>
</dbReference>
<dbReference type="PANTHER" id="PTHR13847">
    <property type="entry name" value="SARCOSINE DEHYDROGENASE-RELATED"/>
    <property type="match status" value="1"/>
</dbReference>
<dbReference type="GO" id="GO:0042147">
    <property type="term" value="P:retrograde transport, endosome to Golgi"/>
    <property type="evidence" value="ECO:0007669"/>
    <property type="project" value="TreeGrafter"/>
</dbReference>
<dbReference type="AlphaFoldDB" id="A0A5M9K7M8"/>
<comment type="caution">
    <text evidence="3">The sequence shown here is derived from an EMBL/GenBank/DDBJ whole genome shotgun (WGS) entry which is preliminary data.</text>
</comment>
<dbReference type="VEuPathDB" id="FungiDB:MFRU_009g00370"/>
<dbReference type="InterPro" id="IPR036188">
    <property type="entry name" value="FAD/NAD-bd_sf"/>
</dbReference>